<dbReference type="SMART" id="SM00343">
    <property type="entry name" value="ZnF_C2HC"/>
    <property type="match status" value="3"/>
</dbReference>
<dbReference type="PANTHER" id="PTHR34145:SF57">
    <property type="entry name" value="F-BOX DOMAIN-CONTAINING PROTEIN"/>
    <property type="match status" value="1"/>
</dbReference>
<dbReference type="PROSITE" id="PS50181">
    <property type="entry name" value="FBOX"/>
    <property type="match status" value="1"/>
</dbReference>
<dbReference type="SUPFAM" id="SSF52047">
    <property type="entry name" value="RNI-like"/>
    <property type="match status" value="1"/>
</dbReference>
<protein>
    <recommendedName>
        <fullName evidence="3">F-box domain-containing protein</fullName>
    </recommendedName>
</protein>
<sequence length="780" mass="88618">MAFSGLTQSHLPFTDSFRPSRVIGAKFYWSSYPLELHYDPLADLLGPDVDPSPSQNTALVAEKGKLRSWVGPNGQYYRELPCPNCRGRGYTPCKKCGIDRSSLDCPMCNGKGIRMCMQCGGECVIWQESIDEQPWEEVRSSQQLAVFLSHCLSKDLLLRNLFNGLIKTVVTTYIDYCPSPSSIVSTDTPFPLFLEEVMIDYMAFLHSDEESSPLKVKEDDEVDRLEIKIDTSKRPRRTYPSPSREVAMKISRSLRSLNAKTGLFTKHMKIIHQDAKLHAQRVAAIKRTKGTAAARNQASEKQKAFFRDPENRLKRSIAMKGVKFYCSKCGEEGHRSFYCPTVRKNSAKVQFRCRLCGGKGHNSRTCGNPKSENEHQQQPRHCSQCGEKGHNRRNCPGSPEVEVGASGHITKKVNRHNSVQPPHKSMWALFVCTGKTHAGIEEMSVAKAGIETKTFGGGVIHHANFQMTNYRACISTSSNQIRGKPTYKKARPNVKLEDLPQDVLCTILSKLPAKEISRASVLSRDWRYVPDICCYKLCFASAAGCCRDSFPRKEYCQYMQKFISDVNAVVRNSHGKTKNIAFYLRPVNKTVWDVGRYIFPFHLLDTQSISRLECIQLSFVSFRPPSEFCGFPSLRKLDLEFVNITRRDLEVVLSNCIYLKWLSLVRCFLDDELKLDRPLSQLRHLTVLRCRVTRIELRVLKLDTFQYDGDTFPIVINQDAKLENADICFSKRNFQDTVSALLNAIPRVRNLTLQTFNPLLETQYLLNSTDKFSVLGAYSC</sequence>
<dbReference type="InterPro" id="IPR053781">
    <property type="entry name" value="F-box_AtFBL13-like"/>
</dbReference>
<feature type="region of interest" description="Disordered" evidence="1">
    <location>
        <begin position="362"/>
        <end position="389"/>
    </location>
</feature>
<dbReference type="GO" id="GO:0003676">
    <property type="term" value="F:nucleic acid binding"/>
    <property type="evidence" value="ECO:0007669"/>
    <property type="project" value="InterPro"/>
</dbReference>
<dbReference type="PANTHER" id="PTHR34145">
    <property type="entry name" value="OS02G0105600 PROTEIN"/>
    <property type="match status" value="1"/>
</dbReference>
<reference evidence="2" key="1">
    <citation type="submission" date="2015-06" db="UniProtKB">
        <authorList>
            <consortium name="EnsemblPlants"/>
        </authorList>
    </citation>
    <scope>IDENTIFICATION</scope>
</reference>
<dbReference type="PROSITE" id="PS50158">
    <property type="entry name" value="ZF_CCHC"/>
    <property type="match status" value="2"/>
</dbReference>
<evidence type="ECO:0008006" key="3">
    <source>
        <dbReference type="Google" id="ProtNLM"/>
    </source>
</evidence>
<dbReference type="InterPro" id="IPR036875">
    <property type="entry name" value="Znf_CCHC_sf"/>
</dbReference>
<dbReference type="InterPro" id="IPR055357">
    <property type="entry name" value="LRR_At1g61320_AtMIF1"/>
</dbReference>
<accession>M8B922</accession>
<proteinExistence type="predicted"/>
<dbReference type="SMART" id="SM00256">
    <property type="entry name" value="FBOX"/>
    <property type="match status" value="1"/>
</dbReference>
<dbReference type="Gene3D" id="1.20.1280.50">
    <property type="match status" value="1"/>
</dbReference>
<dbReference type="InterPro" id="IPR032675">
    <property type="entry name" value="LRR_dom_sf"/>
</dbReference>
<dbReference type="SUPFAM" id="SSF81383">
    <property type="entry name" value="F-box domain"/>
    <property type="match status" value="1"/>
</dbReference>
<dbReference type="Gene3D" id="4.10.60.10">
    <property type="entry name" value="Zinc finger, CCHC-type"/>
    <property type="match status" value="1"/>
</dbReference>
<dbReference type="InterPro" id="IPR036047">
    <property type="entry name" value="F-box-like_dom_sf"/>
</dbReference>
<dbReference type="CDD" id="cd22160">
    <property type="entry name" value="F-box_AtFBL13-like"/>
    <property type="match status" value="1"/>
</dbReference>
<dbReference type="InterPro" id="IPR001878">
    <property type="entry name" value="Znf_CCHC"/>
</dbReference>
<dbReference type="SUPFAM" id="SSF57756">
    <property type="entry name" value="Retrovirus zinc finger-like domains"/>
    <property type="match status" value="1"/>
</dbReference>
<dbReference type="Pfam" id="PF00646">
    <property type="entry name" value="F-box"/>
    <property type="match status" value="1"/>
</dbReference>
<dbReference type="Gene3D" id="3.80.10.10">
    <property type="entry name" value="Ribonuclease Inhibitor"/>
    <property type="match status" value="1"/>
</dbReference>
<evidence type="ECO:0000313" key="2">
    <source>
        <dbReference type="EnsemblPlants" id="EMT21290"/>
    </source>
</evidence>
<name>M8B922_AEGTA</name>
<evidence type="ECO:0000256" key="1">
    <source>
        <dbReference type="SAM" id="MobiDB-lite"/>
    </source>
</evidence>
<dbReference type="AlphaFoldDB" id="M8B922"/>
<dbReference type="InterPro" id="IPR053772">
    <property type="entry name" value="At1g61320/At1g61330-like"/>
</dbReference>
<dbReference type="Pfam" id="PF23622">
    <property type="entry name" value="LRR_At1g61320_AtMIF1"/>
    <property type="match status" value="1"/>
</dbReference>
<dbReference type="GO" id="GO:0008270">
    <property type="term" value="F:zinc ion binding"/>
    <property type="evidence" value="ECO:0007669"/>
    <property type="project" value="InterPro"/>
</dbReference>
<dbReference type="InterPro" id="IPR001810">
    <property type="entry name" value="F-box_dom"/>
</dbReference>
<organism evidence="2">
    <name type="scientific">Aegilops tauschii</name>
    <name type="common">Tausch's goatgrass</name>
    <name type="synonym">Aegilops squarrosa</name>
    <dbReference type="NCBI Taxonomy" id="37682"/>
    <lineage>
        <taxon>Eukaryota</taxon>
        <taxon>Viridiplantae</taxon>
        <taxon>Streptophyta</taxon>
        <taxon>Embryophyta</taxon>
        <taxon>Tracheophyta</taxon>
        <taxon>Spermatophyta</taxon>
        <taxon>Magnoliopsida</taxon>
        <taxon>Liliopsida</taxon>
        <taxon>Poales</taxon>
        <taxon>Poaceae</taxon>
        <taxon>BOP clade</taxon>
        <taxon>Pooideae</taxon>
        <taxon>Triticodae</taxon>
        <taxon>Triticeae</taxon>
        <taxon>Triticinae</taxon>
        <taxon>Aegilops</taxon>
    </lineage>
</organism>
<dbReference type="EnsemblPlants" id="EMT21290">
    <property type="protein sequence ID" value="EMT21290"/>
    <property type="gene ID" value="F775_23574"/>
</dbReference>